<feature type="domain" description="Centrosomin N-terminal motif 1" evidence="5">
    <location>
        <begin position="111"/>
        <end position="180"/>
    </location>
</feature>
<gene>
    <name evidence="6" type="ORF">HETSPECPRED_002729</name>
</gene>
<protein>
    <recommendedName>
        <fullName evidence="5">Centrosomin N-terminal motif 1 domain-containing protein</fullName>
    </recommendedName>
</protein>
<dbReference type="AlphaFoldDB" id="A0A8H3F1V5"/>
<feature type="compositionally biased region" description="Polar residues" evidence="4">
    <location>
        <begin position="786"/>
        <end position="795"/>
    </location>
</feature>
<dbReference type="OrthoDB" id="10251744at2759"/>
<evidence type="ECO:0000256" key="2">
    <source>
        <dbReference type="ARBA" id="ARBA00022490"/>
    </source>
</evidence>
<feature type="region of interest" description="Disordered" evidence="4">
    <location>
        <begin position="547"/>
        <end position="567"/>
    </location>
</feature>
<feature type="compositionally biased region" description="Basic and acidic residues" evidence="4">
    <location>
        <begin position="405"/>
        <end position="414"/>
    </location>
</feature>
<feature type="compositionally biased region" description="Basic and acidic residues" evidence="4">
    <location>
        <begin position="39"/>
        <end position="50"/>
    </location>
</feature>
<dbReference type="Pfam" id="PF07989">
    <property type="entry name" value="Cnn_1N"/>
    <property type="match status" value="1"/>
</dbReference>
<name>A0A8H3F1V5_9LECA</name>
<comment type="caution">
    <text evidence="6">The sequence shown here is derived from an EMBL/GenBank/DDBJ whole genome shotgun (WGS) entry which is preliminary data.</text>
</comment>
<evidence type="ECO:0000313" key="6">
    <source>
        <dbReference type="EMBL" id="CAF9916023.1"/>
    </source>
</evidence>
<evidence type="ECO:0000256" key="4">
    <source>
        <dbReference type="SAM" id="MobiDB-lite"/>
    </source>
</evidence>
<feature type="compositionally biased region" description="Polar residues" evidence="4">
    <location>
        <begin position="415"/>
        <end position="428"/>
    </location>
</feature>
<feature type="compositionally biased region" description="Polar residues" evidence="4">
    <location>
        <begin position="26"/>
        <end position="36"/>
    </location>
</feature>
<feature type="coiled-coil region" evidence="3">
    <location>
        <begin position="111"/>
        <end position="169"/>
    </location>
</feature>
<feature type="compositionally biased region" description="Basic and acidic residues" evidence="4">
    <location>
        <begin position="373"/>
        <end position="397"/>
    </location>
</feature>
<feature type="compositionally biased region" description="Basic residues" evidence="4">
    <location>
        <begin position="430"/>
        <end position="442"/>
    </location>
</feature>
<dbReference type="InterPro" id="IPR012943">
    <property type="entry name" value="Cnn_1N"/>
</dbReference>
<feature type="compositionally biased region" description="Low complexity" evidence="4">
    <location>
        <begin position="666"/>
        <end position="677"/>
    </location>
</feature>
<feature type="compositionally biased region" description="Polar residues" evidence="4">
    <location>
        <begin position="274"/>
        <end position="292"/>
    </location>
</feature>
<dbReference type="GO" id="GO:0005815">
    <property type="term" value="C:microtubule organizing center"/>
    <property type="evidence" value="ECO:0007669"/>
    <property type="project" value="InterPro"/>
</dbReference>
<feature type="compositionally biased region" description="Polar residues" evidence="4">
    <location>
        <begin position="755"/>
        <end position="768"/>
    </location>
</feature>
<feature type="compositionally biased region" description="Polar residues" evidence="4">
    <location>
        <begin position="240"/>
        <end position="263"/>
    </location>
</feature>
<feature type="compositionally biased region" description="Basic and acidic residues" evidence="4">
    <location>
        <begin position="547"/>
        <end position="557"/>
    </location>
</feature>
<feature type="region of interest" description="Disordered" evidence="4">
    <location>
        <begin position="1"/>
        <end position="89"/>
    </location>
</feature>
<comment type="subcellular location">
    <subcellularLocation>
        <location evidence="1">Cytoplasm</location>
    </subcellularLocation>
</comment>
<feature type="compositionally biased region" description="Polar residues" evidence="4">
    <location>
        <begin position="733"/>
        <end position="744"/>
    </location>
</feature>
<sequence>MAHRLSPPNHSRSGSAGPPSPAPDDTLSSPNPTSTLLKDMLRDKKAENRRLSRNFDSVSSRRAVSISGLGDREIQSSPISSSTSGRARIKHGRQVSALGGMVTSNPKDMGVREIEEHVSKLNKQNFDLKLELYQRRQRDEDIESQLKKMKNLEAEHAEVRKINDNLVRELELRDVAVKEAVAIICELEAKLEDADLQRHLMCNHGMEVERLQNHTESPSQHVAEVLKTPPPSQSQRSEEQISPLQRPQLSEYHVNQPTESVGRTPSFLREKKPSTSALRSIYQSEGNPSYMSLNRAGSPIRSNDPDSQALNSPRLSILSESSLPSIYDKLPRSFGFSDDSEAALTNYDAPSGFKQRTPTDPSLHQPAFVVDNNKPRRDASSDSISDRSFKDRLEHLSADQGSNTPRDRDRETSRWLDQSLSGDETSPLQKRIRRQRPSKSSRKSLDASRDGKFSTISEVLHETQGQKLEKIPPLTSLGGSGFSGPNILPPTPDTMSTQKEANSSTQSIITEKSLGDKARFPAMKVSAMIPNDRPQTAGTLDTEFEKYADGSDDDRRSVQAPQSEAHTDAFVKESVQPSFPFMPGGSSSKAIQTISRTPVRPSLKSYATNIMFDGDGLDEVQPSRGKSYPSPKESRRRSVAYTPIRQDHTRTASGQVHKIPNYVVDSPAHTSPTTTPSKPSPFKPSPLKPTTSHEPSIASSQGRDDETAASGSSTKSKIPRQSSIRQGFDNLKNFKNSFRRTLSSGGAGVPPAGEVNNTTSKATDQSPSRIARPGTSGEGSDAARSFSGQKVTRTASLRIKGPGGGGKRG</sequence>
<accession>A0A8H3F1V5</accession>
<proteinExistence type="predicted"/>
<feature type="region of interest" description="Disordered" evidence="4">
    <location>
        <begin position="213"/>
        <end position="311"/>
    </location>
</feature>
<evidence type="ECO:0000259" key="5">
    <source>
        <dbReference type="Pfam" id="PF07989"/>
    </source>
</evidence>
<dbReference type="GO" id="GO:0005737">
    <property type="term" value="C:cytoplasm"/>
    <property type="evidence" value="ECO:0007669"/>
    <property type="project" value="UniProtKB-SubCell"/>
</dbReference>
<keyword evidence="2" id="KW-0963">Cytoplasm</keyword>
<dbReference type="Proteomes" id="UP000664521">
    <property type="component" value="Unassembled WGS sequence"/>
</dbReference>
<feature type="compositionally biased region" description="Basic and acidic residues" evidence="4">
    <location>
        <begin position="443"/>
        <end position="452"/>
    </location>
</feature>
<organism evidence="6 7">
    <name type="scientific">Heterodermia speciosa</name>
    <dbReference type="NCBI Taxonomy" id="116794"/>
    <lineage>
        <taxon>Eukaryota</taxon>
        <taxon>Fungi</taxon>
        <taxon>Dikarya</taxon>
        <taxon>Ascomycota</taxon>
        <taxon>Pezizomycotina</taxon>
        <taxon>Lecanoromycetes</taxon>
        <taxon>OSLEUM clade</taxon>
        <taxon>Lecanoromycetidae</taxon>
        <taxon>Caliciales</taxon>
        <taxon>Physciaceae</taxon>
        <taxon>Heterodermia</taxon>
    </lineage>
</organism>
<evidence type="ECO:0000256" key="3">
    <source>
        <dbReference type="SAM" id="Coils"/>
    </source>
</evidence>
<feature type="compositionally biased region" description="Polar residues" evidence="4">
    <location>
        <begin position="709"/>
        <end position="725"/>
    </location>
</feature>
<evidence type="ECO:0000313" key="7">
    <source>
        <dbReference type="Proteomes" id="UP000664521"/>
    </source>
</evidence>
<feature type="region of interest" description="Disordered" evidence="4">
    <location>
        <begin position="348"/>
        <end position="456"/>
    </location>
</feature>
<reference evidence="6" key="1">
    <citation type="submission" date="2021-03" db="EMBL/GenBank/DDBJ databases">
        <authorList>
            <person name="Tagirdzhanova G."/>
        </authorList>
    </citation>
    <scope>NUCLEOTIDE SEQUENCE</scope>
</reference>
<feature type="compositionally biased region" description="Pro residues" evidence="4">
    <location>
        <begin position="678"/>
        <end position="687"/>
    </location>
</feature>
<feature type="region of interest" description="Disordered" evidence="4">
    <location>
        <begin position="613"/>
        <end position="809"/>
    </location>
</feature>
<evidence type="ECO:0000256" key="1">
    <source>
        <dbReference type="ARBA" id="ARBA00004496"/>
    </source>
</evidence>
<keyword evidence="3" id="KW-0175">Coiled coil</keyword>
<dbReference type="EMBL" id="CAJPDS010000017">
    <property type="protein sequence ID" value="CAF9916023.1"/>
    <property type="molecule type" value="Genomic_DNA"/>
</dbReference>
<keyword evidence="7" id="KW-1185">Reference proteome</keyword>